<dbReference type="RefSeq" id="WP_377344508.1">
    <property type="nucleotide sequence ID" value="NZ_JBHLTP010000001.1"/>
</dbReference>
<comment type="caution">
    <text evidence="1">The sequence shown here is derived from an EMBL/GenBank/DDBJ whole genome shotgun (WGS) entry which is preliminary data.</text>
</comment>
<proteinExistence type="predicted"/>
<keyword evidence="2" id="KW-1185">Reference proteome</keyword>
<organism evidence="1 2">
    <name type="scientific">Pontibacillus salicampi</name>
    <dbReference type="NCBI Taxonomy" id="1449801"/>
    <lineage>
        <taxon>Bacteria</taxon>
        <taxon>Bacillati</taxon>
        <taxon>Bacillota</taxon>
        <taxon>Bacilli</taxon>
        <taxon>Bacillales</taxon>
        <taxon>Bacillaceae</taxon>
        <taxon>Pontibacillus</taxon>
    </lineage>
</organism>
<accession>A0ABV6LI15</accession>
<name>A0ABV6LI15_9BACI</name>
<dbReference type="EMBL" id="JBHLTP010000001">
    <property type="protein sequence ID" value="MFC0522030.1"/>
    <property type="molecule type" value="Genomic_DNA"/>
</dbReference>
<evidence type="ECO:0000313" key="2">
    <source>
        <dbReference type="Proteomes" id="UP001589836"/>
    </source>
</evidence>
<sequence>MGLRQGCTPGFWRQPQNFDEWIPTGFDPNDSFNTTFDRNAFNPDITLEDALNLGGGMLNALARASVAALLNAAHPDVNYPLTENQVISMFQDAFDSGEFEETALFFDELNNLGCPL</sequence>
<dbReference type="Proteomes" id="UP001589836">
    <property type="component" value="Unassembled WGS sequence"/>
</dbReference>
<gene>
    <name evidence="1" type="ORF">ACFFGV_00305</name>
</gene>
<reference evidence="1 2" key="1">
    <citation type="submission" date="2024-09" db="EMBL/GenBank/DDBJ databases">
        <authorList>
            <person name="Sun Q."/>
            <person name="Mori K."/>
        </authorList>
    </citation>
    <scope>NUCLEOTIDE SEQUENCE [LARGE SCALE GENOMIC DNA]</scope>
    <source>
        <strain evidence="1 2">NCAIM B.02529</strain>
    </source>
</reference>
<evidence type="ECO:0000313" key="1">
    <source>
        <dbReference type="EMBL" id="MFC0522030.1"/>
    </source>
</evidence>
<protein>
    <submittedName>
        <fullName evidence="1">Uncharacterized protein</fullName>
    </submittedName>
</protein>